<proteinExistence type="predicted"/>
<dbReference type="InterPro" id="IPR008930">
    <property type="entry name" value="Terpenoid_cyclase/PrenylTrfase"/>
</dbReference>
<dbReference type="GO" id="GO:0005811">
    <property type="term" value="C:lipid droplet"/>
    <property type="evidence" value="ECO:0007669"/>
    <property type="project" value="InterPro"/>
</dbReference>
<dbReference type="AlphaFoldDB" id="A0A0A9F0I5"/>
<dbReference type="PANTHER" id="PTHR11764:SF17">
    <property type="entry name" value="TERPENE CYCLASE_MUTASE FAMILY MEMBER"/>
    <property type="match status" value="1"/>
</dbReference>
<sequence length="118" mass="13454">MWKLKIAEGGPWLKSGNNHIGRETWEFDQNFGSNEEREAVHSELFLQLAKETNFSLDLHRATDGNPVDTNPNTVSEILRKALNYFSAIQAHDGHWPGDFPGPLFTTATMVRYINFYVS</sequence>
<dbReference type="EMBL" id="GBRH01196083">
    <property type="protein sequence ID" value="JAE01813.1"/>
    <property type="molecule type" value="Transcribed_RNA"/>
</dbReference>
<reference evidence="1" key="2">
    <citation type="journal article" date="2015" name="Data Brief">
        <title>Shoot transcriptome of the giant reed, Arundo donax.</title>
        <authorList>
            <person name="Barrero R.A."/>
            <person name="Guerrero F.D."/>
            <person name="Moolhuijzen P."/>
            <person name="Goolsby J.A."/>
            <person name="Tidwell J."/>
            <person name="Bellgard S.E."/>
            <person name="Bellgard M.I."/>
        </authorList>
    </citation>
    <scope>NUCLEOTIDE SEQUENCE</scope>
    <source>
        <tissue evidence="1">Shoot tissue taken approximately 20 cm above the soil surface</tissue>
    </source>
</reference>
<dbReference type="InterPro" id="IPR018333">
    <property type="entry name" value="Squalene_cyclase"/>
</dbReference>
<dbReference type="PANTHER" id="PTHR11764">
    <property type="entry name" value="TERPENE CYCLASE/MUTASE FAMILY MEMBER"/>
    <property type="match status" value="1"/>
</dbReference>
<protein>
    <submittedName>
        <fullName evidence="1">CAS1</fullName>
    </submittedName>
</protein>
<name>A0A0A9F0I5_ARUDO</name>
<dbReference type="GO" id="GO:0016104">
    <property type="term" value="P:triterpenoid biosynthetic process"/>
    <property type="evidence" value="ECO:0007669"/>
    <property type="project" value="InterPro"/>
</dbReference>
<dbReference type="SUPFAM" id="SSF48239">
    <property type="entry name" value="Terpenoid cyclases/Protein prenyltransferases"/>
    <property type="match status" value="1"/>
</dbReference>
<organism evidence="1">
    <name type="scientific">Arundo donax</name>
    <name type="common">Giant reed</name>
    <name type="synonym">Donax arundinaceus</name>
    <dbReference type="NCBI Taxonomy" id="35708"/>
    <lineage>
        <taxon>Eukaryota</taxon>
        <taxon>Viridiplantae</taxon>
        <taxon>Streptophyta</taxon>
        <taxon>Embryophyta</taxon>
        <taxon>Tracheophyta</taxon>
        <taxon>Spermatophyta</taxon>
        <taxon>Magnoliopsida</taxon>
        <taxon>Liliopsida</taxon>
        <taxon>Poales</taxon>
        <taxon>Poaceae</taxon>
        <taxon>PACMAD clade</taxon>
        <taxon>Arundinoideae</taxon>
        <taxon>Arundineae</taxon>
        <taxon>Arundo</taxon>
    </lineage>
</organism>
<evidence type="ECO:0000313" key="1">
    <source>
        <dbReference type="EMBL" id="JAE01813.1"/>
    </source>
</evidence>
<reference evidence="1" key="1">
    <citation type="submission" date="2014-09" db="EMBL/GenBank/DDBJ databases">
        <authorList>
            <person name="Magalhaes I.L.F."/>
            <person name="Oliveira U."/>
            <person name="Santos F.R."/>
            <person name="Vidigal T.H.D.A."/>
            <person name="Brescovit A.D."/>
            <person name="Santos A.J."/>
        </authorList>
    </citation>
    <scope>NUCLEOTIDE SEQUENCE</scope>
    <source>
        <tissue evidence="1">Shoot tissue taken approximately 20 cm above the soil surface</tissue>
    </source>
</reference>
<dbReference type="GO" id="GO:0016866">
    <property type="term" value="F:intramolecular transferase activity"/>
    <property type="evidence" value="ECO:0007669"/>
    <property type="project" value="InterPro"/>
</dbReference>
<accession>A0A0A9F0I5</accession>